<dbReference type="GO" id="GO:0000785">
    <property type="term" value="C:chromatin"/>
    <property type="evidence" value="ECO:0007669"/>
    <property type="project" value="TreeGrafter"/>
</dbReference>
<evidence type="ECO:0000259" key="13">
    <source>
        <dbReference type="Pfam" id="PF07569"/>
    </source>
</evidence>
<keyword evidence="4 12" id="KW-0678">Repressor</keyword>
<dbReference type="EMBL" id="LYUB02000001">
    <property type="protein sequence ID" value="OVF10927.1"/>
    <property type="molecule type" value="Genomic_DNA"/>
</dbReference>
<dbReference type="PROSITE" id="PS50294">
    <property type="entry name" value="WD_REPEATS_REGION"/>
    <property type="match status" value="1"/>
</dbReference>
<organism evidence="14 15">
    <name type="scientific">Clavispora lusitaniae</name>
    <name type="common">Candida lusitaniae</name>
    <dbReference type="NCBI Taxonomy" id="36911"/>
    <lineage>
        <taxon>Eukaryota</taxon>
        <taxon>Fungi</taxon>
        <taxon>Dikarya</taxon>
        <taxon>Ascomycota</taxon>
        <taxon>Saccharomycotina</taxon>
        <taxon>Pichiomycetes</taxon>
        <taxon>Metschnikowiaceae</taxon>
        <taxon>Clavispora</taxon>
    </lineage>
</organism>
<keyword evidence="5 11" id="KW-0853">WD repeat</keyword>
<dbReference type="SUPFAM" id="SSF50978">
    <property type="entry name" value="WD40 repeat-like"/>
    <property type="match status" value="1"/>
</dbReference>
<comment type="caution">
    <text evidence="14">The sequence shown here is derived from an EMBL/GenBank/DDBJ whole genome shotgun (WGS) entry which is preliminary data.</text>
</comment>
<evidence type="ECO:0000256" key="4">
    <source>
        <dbReference type="ARBA" id="ARBA00022491"/>
    </source>
</evidence>
<evidence type="ECO:0000256" key="12">
    <source>
        <dbReference type="RuleBase" id="RU364014"/>
    </source>
</evidence>
<reference evidence="14 15" key="1">
    <citation type="submission" date="2017-04" db="EMBL/GenBank/DDBJ databases">
        <title>Draft genome of the yeast Clavispora lusitaniae type strain CBS 6936.</title>
        <authorList>
            <person name="Durrens P."/>
            <person name="Klopp C."/>
            <person name="Biteau N."/>
            <person name="Fitton-Ouhabi V."/>
            <person name="Dementhon K."/>
            <person name="Accoceberry I."/>
            <person name="Sherman D.J."/>
            <person name="Noel T."/>
        </authorList>
    </citation>
    <scope>NUCLEOTIDE SEQUENCE [LARGE SCALE GENOMIC DNA]</scope>
    <source>
        <strain evidence="14 15">CBS 6936</strain>
    </source>
</reference>
<evidence type="ECO:0000256" key="7">
    <source>
        <dbReference type="ARBA" id="ARBA00022853"/>
    </source>
</evidence>
<dbReference type="InterPro" id="IPR011494">
    <property type="entry name" value="HIRA-like_C"/>
</dbReference>
<dbReference type="InterPro" id="IPR031120">
    <property type="entry name" value="HIR1-like"/>
</dbReference>
<dbReference type="PANTHER" id="PTHR13831">
    <property type="entry name" value="MEMBER OF THE HIR1 FAMILY OF WD-REPEAT PROTEINS"/>
    <property type="match status" value="1"/>
</dbReference>
<evidence type="ECO:0000256" key="5">
    <source>
        <dbReference type="ARBA" id="ARBA00022574"/>
    </source>
</evidence>
<dbReference type="InterPro" id="IPR015943">
    <property type="entry name" value="WD40/YVTN_repeat-like_dom_sf"/>
</dbReference>
<dbReference type="Proteomes" id="UP000195602">
    <property type="component" value="Unassembled WGS sequence"/>
</dbReference>
<keyword evidence="9 12" id="KW-0804">Transcription</keyword>
<dbReference type="InterPro" id="IPR019015">
    <property type="entry name" value="HIRA_B_motif"/>
</dbReference>
<dbReference type="GO" id="GO:0006351">
    <property type="term" value="P:DNA-templated transcription"/>
    <property type="evidence" value="ECO:0007669"/>
    <property type="project" value="InterPro"/>
</dbReference>
<protein>
    <recommendedName>
        <fullName evidence="12">Protein HIR</fullName>
    </recommendedName>
</protein>
<dbReference type="SUPFAM" id="SSF101908">
    <property type="entry name" value="Putative isomerase YbhE"/>
    <property type="match status" value="1"/>
</dbReference>
<feature type="repeat" description="WD" evidence="11">
    <location>
        <begin position="8"/>
        <end position="43"/>
    </location>
</feature>
<dbReference type="InterPro" id="IPR001680">
    <property type="entry name" value="WD40_rpt"/>
</dbReference>
<keyword evidence="6 12" id="KW-0677">Repeat</keyword>
<dbReference type="Gene3D" id="2.130.10.10">
    <property type="entry name" value="YVTN repeat-like/Quinoprotein amine dehydrogenase"/>
    <property type="match status" value="2"/>
</dbReference>
<dbReference type="InterPro" id="IPR036322">
    <property type="entry name" value="WD40_repeat_dom_sf"/>
</dbReference>
<keyword evidence="8 12" id="KW-0805">Transcription regulation</keyword>
<keyword evidence="10 12" id="KW-0539">Nucleus</keyword>
<evidence type="ECO:0000256" key="10">
    <source>
        <dbReference type="ARBA" id="ARBA00023242"/>
    </source>
</evidence>
<dbReference type="GO" id="GO:0006355">
    <property type="term" value="P:regulation of DNA-templated transcription"/>
    <property type="evidence" value="ECO:0007669"/>
    <property type="project" value="InterPro"/>
</dbReference>
<dbReference type="SMART" id="SM00320">
    <property type="entry name" value="WD40"/>
    <property type="match status" value="6"/>
</dbReference>
<dbReference type="Pfam" id="PF07569">
    <property type="entry name" value="Hira"/>
    <property type="match status" value="1"/>
</dbReference>
<dbReference type="InterPro" id="IPR019775">
    <property type="entry name" value="WD40_repeat_CS"/>
</dbReference>
<evidence type="ECO:0000256" key="9">
    <source>
        <dbReference type="ARBA" id="ARBA00023163"/>
    </source>
</evidence>
<keyword evidence="7 12" id="KW-0156">Chromatin regulator</keyword>
<feature type="domain" description="Protein HIRA-like C-terminal" evidence="13">
    <location>
        <begin position="691"/>
        <end position="925"/>
    </location>
</feature>
<evidence type="ECO:0000256" key="3">
    <source>
        <dbReference type="ARBA" id="ARBA00007306"/>
    </source>
</evidence>
<dbReference type="Pfam" id="PF09453">
    <property type="entry name" value="HIRA_B"/>
    <property type="match status" value="1"/>
</dbReference>
<gene>
    <name evidence="14" type="ORF">A9F13_01g03652</name>
</gene>
<evidence type="ECO:0000256" key="2">
    <source>
        <dbReference type="ARBA" id="ARBA00004123"/>
    </source>
</evidence>
<proteinExistence type="inferred from homology"/>
<dbReference type="PROSITE" id="PS00678">
    <property type="entry name" value="WD_REPEATS_1"/>
    <property type="match status" value="1"/>
</dbReference>
<dbReference type="PROSITE" id="PS50082">
    <property type="entry name" value="WD_REPEATS_2"/>
    <property type="match status" value="1"/>
</dbReference>
<evidence type="ECO:0000256" key="11">
    <source>
        <dbReference type="PROSITE-ProRule" id="PRU00221"/>
    </source>
</evidence>
<dbReference type="KEGG" id="clus:A9F13_01g03652"/>
<accession>A0AA91Q4I0</accession>
<dbReference type="GO" id="GO:0005634">
    <property type="term" value="C:nucleus"/>
    <property type="evidence" value="ECO:0007669"/>
    <property type="project" value="UniProtKB-SubCell"/>
</dbReference>
<dbReference type="GO" id="GO:0031491">
    <property type="term" value="F:nucleosome binding"/>
    <property type="evidence" value="ECO:0007669"/>
    <property type="project" value="TreeGrafter"/>
</dbReference>
<dbReference type="GO" id="GO:0006338">
    <property type="term" value="P:chromatin remodeling"/>
    <property type="evidence" value="ECO:0007669"/>
    <property type="project" value="InterPro"/>
</dbReference>
<dbReference type="GO" id="GO:0000417">
    <property type="term" value="C:HIR complex"/>
    <property type="evidence" value="ECO:0007669"/>
    <property type="project" value="TreeGrafter"/>
</dbReference>
<comment type="subcellular location">
    <subcellularLocation>
        <location evidence="2 12">Nucleus</location>
    </subcellularLocation>
</comment>
<evidence type="ECO:0000313" key="15">
    <source>
        <dbReference type="Proteomes" id="UP000195602"/>
    </source>
</evidence>
<evidence type="ECO:0000313" key="14">
    <source>
        <dbReference type="EMBL" id="OVF10927.1"/>
    </source>
</evidence>
<sequence>MKLEVLPQKLHGGEISSIDINSTNKIVATGGKDNIIALWNLESLINADVAEKNHALQLSPEKTIEVHKSPVTCARWSPTENHVLISGDRTGHIYISDTSNGTSILVYPWPSIEDEAKSIIDGSWSKDGRLFAWSTSDCKVHIYDTVKRTYQVLSNEVKDEKTSIQRSIAFDPSNTLLVTIGDDTLVHIYQYHYVEDSYQFKVLCKISKLMNNNATDVQGLNHRKISWSCDGEFFSVPNASKQQAALISLLSKSQDWENKISLVGHDMECDVVQFAPHIYQSEPEVVALDTDRHNIYHVIASAGLDRTLVLWNTSKESPVLVLRDITEKPIADLCWDTTGERLLFVTMDGHLGVVGFERGELGDTIASDLLSKLKESQDKHSKPFSCKSDVEASNSKKTKHLTDLIEQSKATNVLEAFKKPKVTEDIETEERKPEEPTVDDIFPSKLAGDIIPTVITASRADNTDDVDMLQSAMREREQPPNVSQSRAKGNTVAVKEIATSSQRVSIKNGKKRIQPVLMSNGQKTSTSMNDTGALLQNHSQTSMGLKTGKTLMEFDKPSYSVTEEAQKENKKHKVLDESGSTKKAKRNLIPIKFVGSVVLNPSTTFAKVRLSAPKIRMFFGLTSRESADIYLDIKNGQGNETAPSRVTCFKRESQIWTDFIPKYIQLASEGSNFWAISTADGQILTYSRVSGKRLLPPLIMGAPLSFLESHGKYLMAVTTIAEVFVWDMEQKKLHMSSPSSLASLLDLNNKFEEDTISKSENVTMCSITSKGMPLVTLSNGAGYLYNIDMGVWNTISEAWWAFGSHYWDSISDDKTSIEPQSSELLGREAKSSLIGLMEHKTNEEILRKSRVGRGKYFNKISKNMIMKEGYENLENTVSLSHLENRILCCEILGEEKDFHDFLIIYVKRICELGLKAKLFEICEQLLASDNLQQPKICGYDKQELLKEIILSCAEYRDSQRILVHFSKILGIIDSDY</sequence>
<name>A0AA91Q4I0_CLALS</name>
<dbReference type="AlphaFoldDB" id="A0AA91Q4I0"/>
<comment type="similarity">
    <text evidence="3 12">Belongs to the WD repeat HIR1 family.</text>
</comment>
<evidence type="ECO:0000256" key="6">
    <source>
        <dbReference type="ARBA" id="ARBA00022737"/>
    </source>
</evidence>
<dbReference type="Pfam" id="PF00400">
    <property type="entry name" value="WD40"/>
    <property type="match status" value="2"/>
</dbReference>
<dbReference type="PANTHER" id="PTHR13831:SF1">
    <property type="entry name" value="PROTEIN HIR2"/>
    <property type="match status" value="1"/>
</dbReference>
<evidence type="ECO:0000256" key="1">
    <source>
        <dbReference type="ARBA" id="ARBA00002677"/>
    </source>
</evidence>
<evidence type="ECO:0000256" key="8">
    <source>
        <dbReference type="ARBA" id="ARBA00023015"/>
    </source>
</evidence>
<comment type="function">
    <text evidence="1 12">Required for replication-independent chromatin assembly and for the periodic repression of histone gene transcription during the cell cycle.</text>
</comment>